<feature type="transmembrane region" description="Helical" evidence="1">
    <location>
        <begin position="249"/>
        <end position="267"/>
    </location>
</feature>
<reference evidence="2 3" key="1">
    <citation type="submission" date="2019-12" db="EMBL/GenBank/DDBJ databases">
        <authorList>
            <person name="Kun Z."/>
        </authorList>
    </citation>
    <scope>NUCLEOTIDE SEQUENCE [LARGE SCALE GENOMIC DNA]</scope>
    <source>
        <strain evidence="2 3">YIM 123512</strain>
    </source>
</reference>
<evidence type="ECO:0000256" key="1">
    <source>
        <dbReference type="SAM" id="Phobius"/>
    </source>
</evidence>
<keyword evidence="1" id="KW-0812">Transmembrane</keyword>
<feature type="transmembrane region" description="Helical" evidence="1">
    <location>
        <begin position="81"/>
        <end position="101"/>
    </location>
</feature>
<feature type="transmembrane region" description="Helical" evidence="1">
    <location>
        <begin position="354"/>
        <end position="373"/>
    </location>
</feature>
<accession>A0A6L7EZU5</accession>
<evidence type="ECO:0008006" key="4">
    <source>
        <dbReference type="Google" id="ProtNLM"/>
    </source>
</evidence>
<proteinExistence type="predicted"/>
<evidence type="ECO:0000313" key="2">
    <source>
        <dbReference type="EMBL" id="MXG89929.1"/>
    </source>
</evidence>
<feature type="transmembrane region" description="Helical" evidence="1">
    <location>
        <begin position="107"/>
        <end position="128"/>
    </location>
</feature>
<feature type="transmembrane region" description="Helical" evidence="1">
    <location>
        <begin position="379"/>
        <end position="398"/>
    </location>
</feature>
<protein>
    <recommendedName>
        <fullName evidence="4">Membrane protein involved in the export of O-antigen and teichoic acid</fullName>
    </recommendedName>
</protein>
<organism evidence="2 3">
    <name type="scientific">Nocardioides flavescens</name>
    <dbReference type="NCBI Taxonomy" id="2691959"/>
    <lineage>
        <taxon>Bacteria</taxon>
        <taxon>Bacillati</taxon>
        <taxon>Actinomycetota</taxon>
        <taxon>Actinomycetes</taxon>
        <taxon>Propionibacteriales</taxon>
        <taxon>Nocardioidaceae</taxon>
        <taxon>Nocardioides</taxon>
    </lineage>
</organism>
<feature type="transmembrane region" description="Helical" evidence="1">
    <location>
        <begin position="279"/>
        <end position="301"/>
    </location>
</feature>
<dbReference type="RefSeq" id="WP_160877822.1">
    <property type="nucleotide sequence ID" value="NZ_WUEK01000005.1"/>
</dbReference>
<feature type="transmembrane region" description="Helical" evidence="1">
    <location>
        <begin position="167"/>
        <end position="192"/>
    </location>
</feature>
<dbReference type="AlphaFoldDB" id="A0A6L7EZU5"/>
<comment type="caution">
    <text evidence="2">The sequence shown here is derived from an EMBL/GenBank/DDBJ whole genome shotgun (WGS) entry which is preliminary data.</text>
</comment>
<dbReference type="Proteomes" id="UP000473325">
    <property type="component" value="Unassembled WGS sequence"/>
</dbReference>
<keyword evidence="3" id="KW-1185">Reference proteome</keyword>
<name>A0A6L7EZU5_9ACTN</name>
<feature type="transmembrane region" description="Helical" evidence="1">
    <location>
        <begin position="321"/>
        <end position="342"/>
    </location>
</feature>
<feature type="transmembrane region" description="Helical" evidence="1">
    <location>
        <begin position="140"/>
        <end position="161"/>
    </location>
</feature>
<dbReference type="EMBL" id="WUEK01000005">
    <property type="protein sequence ID" value="MXG89929.1"/>
    <property type="molecule type" value="Genomic_DNA"/>
</dbReference>
<feature type="transmembrane region" description="Helical" evidence="1">
    <location>
        <begin position="42"/>
        <end position="60"/>
    </location>
</feature>
<keyword evidence="1" id="KW-0472">Membrane</keyword>
<gene>
    <name evidence="2" type="ORF">GRQ65_10230</name>
</gene>
<keyword evidence="1" id="KW-1133">Transmembrane helix</keyword>
<sequence>MPRSSVRLLVTTADQLASSLGNFVLVFSLARAATPEQFGTYALGVAVLNLALALSRSVVATPFTIDSSTDDTSVSVARSSWLALAVGTLLAIGAAPFVVAAAVRDPALAWVLLVWALALPLLTLQDFLRYVAVARGRPGAALVADGTWTLVVLVLFGYQVLAASPAPAWVCALVWAAGLVVATLVLVGAGLAERPRGAGAWAWLVGDRRHAQLAGDAALAGGGPIVVLSLVTLLVGADAVAALRGASTVFGPLNTLMAASILALVPEVRRRRDAGGERLLVGVTAVLCTVAAGFGLVMALLVSDDLGAALLGATWPLTDRVLLATTVEYVGIALMTAGVVWCRAKNRVDVALRFQVAQWVGLLAAVAVAGLAVGTARGVAVGLAVVGLATGAACLLRARRLPYS</sequence>
<feature type="transmembrane region" description="Helical" evidence="1">
    <location>
        <begin position="213"/>
        <end position="237"/>
    </location>
</feature>
<evidence type="ECO:0000313" key="3">
    <source>
        <dbReference type="Proteomes" id="UP000473325"/>
    </source>
</evidence>